<dbReference type="Proteomes" id="UP000485058">
    <property type="component" value="Unassembled WGS sequence"/>
</dbReference>
<evidence type="ECO:0000313" key="1">
    <source>
        <dbReference type="EMBL" id="GFH16170.1"/>
    </source>
</evidence>
<proteinExistence type="predicted"/>
<accession>A0A699Z3N3</accession>
<organism evidence="1 2">
    <name type="scientific">Haematococcus lacustris</name>
    <name type="common">Green alga</name>
    <name type="synonym">Haematococcus pluvialis</name>
    <dbReference type="NCBI Taxonomy" id="44745"/>
    <lineage>
        <taxon>Eukaryota</taxon>
        <taxon>Viridiplantae</taxon>
        <taxon>Chlorophyta</taxon>
        <taxon>core chlorophytes</taxon>
        <taxon>Chlorophyceae</taxon>
        <taxon>CS clade</taxon>
        <taxon>Chlamydomonadales</taxon>
        <taxon>Haematococcaceae</taxon>
        <taxon>Haematococcus</taxon>
    </lineage>
</organism>
<gene>
    <name evidence="1" type="ORF">HaLaN_12541</name>
</gene>
<comment type="caution">
    <text evidence="1">The sequence shown here is derived from an EMBL/GenBank/DDBJ whole genome shotgun (WGS) entry which is preliminary data.</text>
</comment>
<dbReference type="AlphaFoldDB" id="A0A699Z3N3"/>
<evidence type="ECO:0000313" key="2">
    <source>
        <dbReference type="Proteomes" id="UP000485058"/>
    </source>
</evidence>
<dbReference type="EMBL" id="BLLF01000956">
    <property type="protein sequence ID" value="GFH16170.1"/>
    <property type="molecule type" value="Genomic_DNA"/>
</dbReference>
<sequence>MPTAIPGWRLYWCQTNIINYMYCCMQLLGFDDSGCVGFHAGILALLYDKNEMFSNGKHRSSLDAANLAEVGEQVVVHGVGHVVNQVLEGALAGDDCLGAIAQHGQHSLRSTAAHLADSLSIGVKRCEAAWGGWQAVGGARWVLAPLAAENVAHGQLEGAVAWPGHLVVRMWPKG</sequence>
<keyword evidence="2" id="KW-1185">Reference proteome</keyword>
<protein>
    <submittedName>
        <fullName evidence="1">Uncharacterized protein</fullName>
    </submittedName>
</protein>
<name>A0A699Z3N3_HAELA</name>
<reference evidence="1 2" key="1">
    <citation type="submission" date="2020-02" db="EMBL/GenBank/DDBJ databases">
        <title>Draft genome sequence of Haematococcus lacustris strain NIES-144.</title>
        <authorList>
            <person name="Morimoto D."/>
            <person name="Nakagawa S."/>
            <person name="Yoshida T."/>
            <person name="Sawayama S."/>
        </authorList>
    </citation>
    <scope>NUCLEOTIDE SEQUENCE [LARGE SCALE GENOMIC DNA]</scope>
    <source>
        <strain evidence="1 2">NIES-144</strain>
    </source>
</reference>